<evidence type="ECO:0000256" key="6">
    <source>
        <dbReference type="ARBA" id="ARBA00023098"/>
    </source>
</evidence>
<accession>A0A1S7RC72</accession>
<evidence type="ECO:0000259" key="11">
    <source>
        <dbReference type="PROSITE" id="PS50968"/>
    </source>
</evidence>
<dbReference type="SUPFAM" id="SSF51230">
    <property type="entry name" value="Single hybrid motif"/>
    <property type="match status" value="1"/>
</dbReference>
<dbReference type="Gene3D" id="2.40.50.100">
    <property type="match status" value="1"/>
</dbReference>
<evidence type="ECO:0000256" key="2">
    <source>
        <dbReference type="ARBA" id="ARBA00005194"/>
    </source>
</evidence>
<name>A0A1S7RC72_9HYPH</name>
<proteinExistence type="predicted"/>
<dbReference type="NCBIfam" id="TIGR00531">
    <property type="entry name" value="BCCP"/>
    <property type="match status" value="1"/>
</dbReference>
<dbReference type="STRING" id="1183432.AGR3A_Lc130250"/>
<protein>
    <recommendedName>
        <fullName evidence="3 9">Biotin carboxyl carrier protein of acetyl-CoA carboxylase</fullName>
    </recommendedName>
</protein>
<reference evidence="13" key="1">
    <citation type="submission" date="2016-01" db="EMBL/GenBank/DDBJ databases">
        <authorList>
            <person name="Regsiter A."/>
            <person name="william w."/>
        </authorList>
    </citation>
    <scope>NUCLEOTIDE SEQUENCE [LARGE SCALE GENOMIC DNA]</scope>
    <source>
        <strain evidence="13">CFBP 6623</strain>
    </source>
</reference>
<keyword evidence="8 9" id="KW-0092">Biotin</keyword>
<organism evidence="12 13">
    <name type="scientific">Agrobacterium tomkonis CFBP 6623</name>
    <dbReference type="NCBI Taxonomy" id="1183432"/>
    <lineage>
        <taxon>Bacteria</taxon>
        <taxon>Pseudomonadati</taxon>
        <taxon>Pseudomonadota</taxon>
        <taxon>Alphaproteobacteria</taxon>
        <taxon>Hyphomicrobiales</taxon>
        <taxon>Rhizobiaceae</taxon>
        <taxon>Rhizobium/Agrobacterium group</taxon>
        <taxon>Agrobacterium</taxon>
        <taxon>Agrobacterium tumefaciens complex</taxon>
    </lineage>
</organism>
<dbReference type="CDD" id="cd06850">
    <property type="entry name" value="biotinyl_domain"/>
    <property type="match status" value="1"/>
</dbReference>
<comment type="function">
    <text evidence="1 9">This protein is a component of the acetyl coenzyme A carboxylase complex; first, biotin carboxylase catalyzes the carboxylation of the carrier protein and then the transcarboxylase transfers the carboxyl group to form malonyl-CoA.</text>
</comment>
<dbReference type="EMBL" id="FBWK01000049">
    <property type="protein sequence ID" value="CUX50197.1"/>
    <property type="molecule type" value="Genomic_DNA"/>
</dbReference>
<comment type="pathway">
    <text evidence="2 9">Lipid metabolism; fatty acid biosynthesis.</text>
</comment>
<dbReference type="GO" id="GO:0006633">
    <property type="term" value="P:fatty acid biosynthetic process"/>
    <property type="evidence" value="ECO:0007669"/>
    <property type="project" value="UniProtKB-UniPathway"/>
</dbReference>
<feature type="region of interest" description="Disordered" evidence="10">
    <location>
        <begin position="61"/>
        <end position="91"/>
    </location>
</feature>
<dbReference type="AlphaFoldDB" id="A0A1S7RC72"/>
<evidence type="ECO:0000313" key="12">
    <source>
        <dbReference type="EMBL" id="CUX50197.1"/>
    </source>
</evidence>
<dbReference type="InterPro" id="IPR011053">
    <property type="entry name" value="Single_hybrid_motif"/>
</dbReference>
<dbReference type="Pfam" id="PF00364">
    <property type="entry name" value="Biotin_lipoyl"/>
    <property type="match status" value="1"/>
</dbReference>
<dbReference type="PROSITE" id="PS50968">
    <property type="entry name" value="BIOTINYL_LIPOYL"/>
    <property type="match status" value="1"/>
</dbReference>
<evidence type="ECO:0000313" key="13">
    <source>
        <dbReference type="Proteomes" id="UP000191988"/>
    </source>
</evidence>
<dbReference type="PROSITE" id="PS00188">
    <property type="entry name" value="BIOTIN"/>
    <property type="match status" value="1"/>
</dbReference>
<evidence type="ECO:0000256" key="3">
    <source>
        <dbReference type="ARBA" id="ARBA00017562"/>
    </source>
</evidence>
<evidence type="ECO:0000256" key="1">
    <source>
        <dbReference type="ARBA" id="ARBA00003761"/>
    </source>
</evidence>
<evidence type="ECO:0000256" key="10">
    <source>
        <dbReference type="SAM" id="MobiDB-lite"/>
    </source>
</evidence>
<feature type="compositionally biased region" description="Polar residues" evidence="10">
    <location>
        <begin position="61"/>
        <end position="71"/>
    </location>
</feature>
<dbReference type="InterPro" id="IPR000089">
    <property type="entry name" value="Biotin_lipoyl"/>
</dbReference>
<gene>
    <name evidence="12" type="primary">accB</name>
    <name evidence="12" type="ORF">AGR3A_Lc130250</name>
</gene>
<keyword evidence="4 9" id="KW-0444">Lipid biosynthesis</keyword>
<dbReference type="GO" id="GO:0003989">
    <property type="term" value="F:acetyl-CoA carboxylase activity"/>
    <property type="evidence" value="ECO:0007669"/>
    <property type="project" value="InterPro"/>
</dbReference>
<feature type="domain" description="Lipoyl-binding" evidence="11">
    <location>
        <begin position="101"/>
        <end position="177"/>
    </location>
</feature>
<dbReference type="PANTHER" id="PTHR45266:SF3">
    <property type="entry name" value="OXALOACETATE DECARBOXYLASE ALPHA CHAIN"/>
    <property type="match status" value="1"/>
</dbReference>
<dbReference type="InterPro" id="IPR050709">
    <property type="entry name" value="Biotin_Carboxyl_Carrier/Decarb"/>
</dbReference>
<evidence type="ECO:0000256" key="9">
    <source>
        <dbReference type="RuleBase" id="RU364072"/>
    </source>
</evidence>
<evidence type="ECO:0000256" key="5">
    <source>
        <dbReference type="ARBA" id="ARBA00022832"/>
    </source>
</evidence>
<dbReference type="PRINTS" id="PR01071">
    <property type="entry name" value="ACOABIOTINCC"/>
</dbReference>
<keyword evidence="6 9" id="KW-0443">Lipid metabolism</keyword>
<dbReference type="InterPro" id="IPR001249">
    <property type="entry name" value="AcCoA_biotinCC"/>
</dbReference>
<evidence type="ECO:0000256" key="7">
    <source>
        <dbReference type="ARBA" id="ARBA00023160"/>
    </source>
</evidence>
<evidence type="ECO:0000256" key="8">
    <source>
        <dbReference type="ARBA" id="ARBA00023267"/>
    </source>
</evidence>
<dbReference type="Proteomes" id="UP000191988">
    <property type="component" value="Unassembled WGS sequence"/>
</dbReference>
<dbReference type="PANTHER" id="PTHR45266">
    <property type="entry name" value="OXALOACETATE DECARBOXYLASE ALPHA CHAIN"/>
    <property type="match status" value="1"/>
</dbReference>
<keyword evidence="13" id="KW-1185">Reference proteome</keyword>
<dbReference type="InterPro" id="IPR001882">
    <property type="entry name" value="Biotin_BS"/>
</dbReference>
<evidence type="ECO:0000256" key="4">
    <source>
        <dbReference type="ARBA" id="ARBA00022516"/>
    </source>
</evidence>
<dbReference type="UniPathway" id="UPA00094"/>
<sequence length="177" mass="19029">MDRVRIPLRLPATVGTKKTLETNMDLEKIKKLIEFVGSSRVSELTVSQEGTTVRIIRENNAVSPHAPSSQARPVPVTETASETPRAREQAPASVAAAPALSGVVAAPSFGLFHRAPSPGAAPFAEAGDEVRQGQELFIIEAMKVFNTVRAERSGRIARFIANDGEDVELGQPVLEFE</sequence>
<dbReference type="GO" id="GO:0009317">
    <property type="term" value="C:acetyl-CoA carboxylase complex"/>
    <property type="evidence" value="ECO:0007669"/>
    <property type="project" value="InterPro"/>
</dbReference>
<keyword evidence="7 9" id="KW-0275">Fatty acid biosynthesis</keyword>
<keyword evidence="5 9" id="KW-0276">Fatty acid metabolism</keyword>